<protein>
    <submittedName>
        <fullName evidence="2">Uncharacterized protein</fullName>
    </submittedName>
</protein>
<dbReference type="EMBL" id="AGNL01001525">
    <property type="protein sequence ID" value="EJK76947.1"/>
    <property type="molecule type" value="Genomic_DNA"/>
</dbReference>
<organism evidence="2 3">
    <name type="scientific">Thalassiosira oceanica</name>
    <name type="common">Marine diatom</name>
    <dbReference type="NCBI Taxonomy" id="159749"/>
    <lineage>
        <taxon>Eukaryota</taxon>
        <taxon>Sar</taxon>
        <taxon>Stramenopiles</taxon>
        <taxon>Ochrophyta</taxon>
        <taxon>Bacillariophyta</taxon>
        <taxon>Coscinodiscophyceae</taxon>
        <taxon>Thalassiosirophycidae</taxon>
        <taxon>Thalassiosirales</taxon>
        <taxon>Thalassiosiraceae</taxon>
        <taxon>Thalassiosira</taxon>
    </lineage>
</organism>
<evidence type="ECO:0000256" key="1">
    <source>
        <dbReference type="SAM" id="MobiDB-lite"/>
    </source>
</evidence>
<sequence length="214" mass="23402">MDNAERRLADLEHRVIGPDRNKCPQLPQLSLSDRIDELVLSCEEASRPPPGSTNDKSGAKRSALHDEFGRIGCLLKELDISATAGPTRATANSNSVAFRRLEILAQKESLKRDIELLAKIRDLASVGSKISGDYNSGTERVASCLIVSSERYNFPSDSQATERLQKLCLGVAKLNDRSVALSQRADSVLNLYASVARSLSEKIVLVEEQVVLPK</sequence>
<dbReference type="Proteomes" id="UP000266841">
    <property type="component" value="Unassembled WGS sequence"/>
</dbReference>
<feature type="region of interest" description="Disordered" evidence="1">
    <location>
        <begin position="1"/>
        <end position="27"/>
    </location>
</feature>
<evidence type="ECO:0000313" key="3">
    <source>
        <dbReference type="Proteomes" id="UP000266841"/>
    </source>
</evidence>
<feature type="compositionally biased region" description="Basic and acidic residues" evidence="1">
    <location>
        <begin position="1"/>
        <end position="22"/>
    </location>
</feature>
<name>K0TR03_THAOC</name>
<accession>K0TR03</accession>
<reference evidence="2 3" key="1">
    <citation type="journal article" date="2012" name="Genome Biol.">
        <title>Genome and low-iron response of an oceanic diatom adapted to chronic iron limitation.</title>
        <authorList>
            <person name="Lommer M."/>
            <person name="Specht M."/>
            <person name="Roy A.S."/>
            <person name="Kraemer L."/>
            <person name="Andreson R."/>
            <person name="Gutowska M.A."/>
            <person name="Wolf J."/>
            <person name="Bergner S.V."/>
            <person name="Schilhabel M.B."/>
            <person name="Klostermeier U.C."/>
            <person name="Beiko R.G."/>
            <person name="Rosenstiel P."/>
            <person name="Hippler M."/>
            <person name="Laroche J."/>
        </authorList>
    </citation>
    <scope>NUCLEOTIDE SEQUENCE [LARGE SCALE GENOMIC DNA]</scope>
    <source>
        <strain evidence="2 3">CCMP1005</strain>
    </source>
</reference>
<comment type="caution">
    <text evidence="2">The sequence shown here is derived from an EMBL/GenBank/DDBJ whole genome shotgun (WGS) entry which is preliminary data.</text>
</comment>
<gene>
    <name evidence="2" type="ORF">THAOC_01261</name>
</gene>
<proteinExistence type="predicted"/>
<dbReference type="AlphaFoldDB" id="K0TR03"/>
<keyword evidence="3" id="KW-1185">Reference proteome</keyword>
<evidence type="ECO:0000313" key="2">
    <source>
        <dbReference type="EMBL" id="EJK76947.1"/>
    </source>
</evidence>